<accession>A0A016S5R5</accession>
<dbReference type="OrthoDB" id="8019226at2759"/>
<dbReference type="Proteomes" id="UP000024635">
    <property type="component" value="Unassembled WGS sequence"/>
</dbReference>
<dbReference type="EMBL" id="JARK01001632">
    <property type="protein sequence ID" value="EYB85544.1"/>
    <property type="molecule type" value="Genomic_DNA"/>
</dbReference>
<evidence type="ECO:0000313" key="2">
    <source>
        <dbReference type="Proteomes" id="UP000024635"/>
    </source>
</evidence>
<protein>
    <recommendedName>
        <fullName evidence="3">Reverse transcriptase domain-containing protein</fullName>
    </recommendedName>
</protein>
<evidence type="ECO:0008006" key="3">
    <source>
        <dbReference type="Google" id="ProtNLM"/>
    </source>
</evidence>
<dbReference type="AlphaFoldDB" id="A0A016S5R5"/>
<gene>
    <name evidence="1" type="primary">Acey_s0296.g1691</name>
    <name evidence="1" type="ORF">Y032_0296g1691</name>
</gene>
<sequence>MTDGVLQQGRRTEKDLCGLAEKHHNPDLEEERQPYGLCELSVDVSLHEDIRTHYRTPNALHHSCFGESVWFHSQLRDDGQSMRHACWSKSFARNRSQERRDLEKNLAFLDLEKAFNRVPHKVIWYALRWH</sequence>
<proteinExistence type="predicted"/>
<comment type="caution">
    <text evidence="1">The sequence shown here is derived from an EMBL/GenBank/DDBJ whole genome shotgun (WGS) entry which is preliminary data.</text>
</comment>
<keyword evidence="2" id="KW-1185">Reference proteome</keyword>
<reference evidence="2" key="1">
    <citation type="journal article" date="2015" name="Nat. Genet.">
        <title>The genome and transcriptome of the zoonotic hookworm Ancylostoma ceylanicum identify infection-specific gene families.</title>
        <authorList>
            <person name="Schwarz E.M."/>
            <person name="Hu Y."/>
            <person name="Antoshechkin I."/>
            <person name="Miller M.M."/>
            <person name="Sternberg P.W."/>
            <person name="Aroian R.V."/>
        </authorList>
    </citation>
    <scope>NUCLEOTIDE SEQUENCE</scope>
    <source>
        <strain evidence="2">HY135</strain>
    </source>
</reference>
<organism evidence="1 2">
    <name type="scientific">Ancylostoma ceylanicum</name>
    <dbReference type="NCBI Taxonomy" id="53326"/>
    <lineage>
        <taxon>Eukaryota</taxon>
        <taxon>Metazoa</taxon>
        <taxon>Ecdysozoa</taxon>
        <taxon>Nematoda</taxon>
        <taxon>Chromadorea</taxon>
        <taxon>Rhabditida</taxon>
        <taxon>Rhabditina</taxon>
        <taxon>Rhabditomorpha</taxon>
        <taxon>Strongyloidea</taxon>
        <taxon>Ancylostomatidae</taxon>
        <taxon>Ancylostomatinae</taxon>
        <taxon>Ancylostoma</taxon>
    </lineage>
</organism>
<evidence type="ECO:0000313" key="1">
    <source>
        <dbReference type="EMBL" id="EYB85544.1"/>
    </source>
</evidence>
<name>A0A016S5R5_9BILA</name>